<dbReference type="InterPro" id="IPR015797">
    <property type="entry name" value="NUDIX_hydrolase-like_dom_sf"/>
</dbReference>
<dbReference type="EMBL" id="MHQT01000031">
    <property type="protein sequence ID" value="OHA09050.1"/>
    <property type="molecule type" value="Genomic_DNA"/>
</dbReference>
<dbReference type="Proteomes" id="UP000178977">
    <property type="component" value="Unassembled WGS sequence"/>
</dbReference>
<evidence type="ECO:0000313" key="2">
    <source>
        <dbReference type="Proteomes" id="UP000178977"/>
    </source>
</evidence>
<proteinExistence type="predicted"/>
<accession>A0A1G2LBT5</accession>
<dbReference type="Gene3D" id="3.90.79.10">
    <property type="entry name" value="Nucleoside Triphosphate Pyrophosphohydrolase"/>
    <property type="match status" value="1"/>
</dbReference>
<organism evidence="1 2">
    <name type="scientific">Candidatus Sungbacteria bacterium RIFCSPLOWO2_01_FULL_60_25</name>
    <dbReference type="NCBI Taxonomy" id="1802281"/>
    <lineage>
        <taxon>Bacteria</taxon>
        <taxon>Candidatus Sungiibacteriota</taxon>
    </lineage>
</organism>
<comment type="caution">
    <text evidence="1">The sequence shown here is derived from an EMBL/GenBank/DDBJ whole genome shotgun (WGS) entry which is preliminary data.</text>
</comment>
<dbReference type="STRING" id="1802281.A3A44_00630"/>
<reference evidence="1 2" key="1">
    <citation type="journal article" date="2016" name="Nat. Commun.">
        <title>Thousands of microbial genomes shed light on interconnected biogeochemical processes in an aquifer system.</title>
        <authorList>
            <person name="Anantharaman K."/>
            <person name="Brown C.T."/>
            <person name="Hug L.A."/>
            <person name="Sharon I."/>
            <person name="Castelle C.J."/>
            <person name="Probst A.J."/>
            <person name="Thomas B.C."/>
            <person name="Singh A."/>
            <person name="Wilkins M.J."/>
            <person name="Karaoz U."/>
            <person name="Brodie E.L."/>
            <person name="Williams K.H."/>
            <person name="Hubbard S.S."/>
            <person name="Banfield J.F."/>
        </authorList>
    </citation>
    <scope>NUCLEOTIDE SEQUENCE [LARGE SCALE GENOMIC DNA]</scope>
</reference>
<evidence type="ECO:0000313" key="1">
    <source>
        <dbReference type="EMBL" id="OHA09050.1"/>
    </source>
</evidence>
<evidence type="ECO:0008006" key="3">
    <source>
        <dbReference type="Google" id="ProtNLM"/>
    </source>
</evidence>
<name>A0A1G2LBT5_9BACT</name>
<sequence length="216" mass="24844">MPPKPRFSEPFEKKDWTEEMQARAIEVFGWVRQSRSVPPNVYEAQVSAGLNVSLEVVVVRPSARYWEVFLAQRSTLEENPSEPYPGMWHSPGVGFRISDGRTIRGALDRLRRNEFDDLPFRRLDLKSVKTIDDPDRGFYLMLIHLAEVDGEPTKGKWFRVDQLPQPLVGSHEEIVLPTAFAYLGEWANDCRAQLEMEDATYVALANKFDSQCRLKS</sequence>
<gene>
    <name evidence="1" type="ORF">A3A44_00630</name>
</gene>
<dbReference type="AlphaFoldDB" id="A0A1G2LBT5"/>
<protein>
    <recommendedName>
        <fullName evidence="3">Nudix hydrolase domain-containing protein</fullName>
    </recommendedName>
</protein>
<dbReference type="SUPFAM" id="SSF55811">
    <property type="entry name" value="Nudix"/>
    <property type="match status" value="1"/>
</dbReference>